<dbReference type="EMBL" id="HG316457">
    <property type="protein sequence ID" value="CDF89347.1"/>
    <property type="molecule type" value="Genomic_DNA"/>
</dbReference>
<evidence type="ECO:0000256" key="2">
    <source>
        <dbReference type="ARBA" id="ARBA00010901"/>
    </source>
</evidence>
<dbReference type="OrthoDB" id="5532350at2759"/>
<dbReference type="Pfam" id="PF04568">
    <property type="entry name" value="IATP"/>
    <property type="match status" value="1"/>
</dbReference>
<gene>
    <name evidence="7" type="ORF">BN860_02080g</name>
</gene>
<feature type="region of interest" description="Disordered" evidence="6">
    <location>
        <begin position="20"/>
        <end position="44"/>
    </location>
</feature>
<dbReference type="GO" id="GO:0005739">
    <property type="term" value="C:mitochondrion"/>
    <property type="evidence" value="ECO:0007669"/>
    <property type="project" value="UniProtKB-SubCell"/>
</dbReference>
<reference evidence="8" key="1">
    <citation type="journal article" date="2013" name="Genome Announc.">
        <title>Genome sequence of the food spoilage yeast Zygosaccharomyces bailii CLIB 213(T).</title>
        <authorList>
            <person name="Galeote V."/>
            <person name="Bigey F."/>
            <person name="Devillers H."/>
            <person name="Neuveglise C."/>
            <person name="Dequin S."/>
        </authorList>
    </citation>
    <scope>NUCLEOTIDE SEQUENCE [LARGE SCALE GENOMIC DNA]</scope>
    <source>
        <strain evidence="8">CLIB 213 / ATCC 58445 / CBS 680 / CCRC 21525 / NBRC 1098 / NCYC 1416 / NRRL Y-2227</strain>
    </source>
</reference>
<organism evidence="7 8">
    <name type="scientific">Zygosaccharomyces bailii (strain CLIB 213 / ATCC 58445 / CBS 680 / BCRC 21525 / NBRC 1098 / NCYC 1416 / NRRL Y-2227)</name>
    <dbReference type="NCBI Taxonomy" id="1333698"/>
    <lineage>
        <taxon>Eukaryota</taxon>
        <taxon>Fungi</taxon>
        <taxon>Dikarya</taxon>
        <taxon>Ascomycota</taxon>
        <taxon>Saccharomycotina</taxon>
        <taxon>Saccharomycetes</taxon>
        <taxon>Saccharomycetales</taxon>
        <taxon>Saccharomycetaceae</taxon>
        <taxon>Zygosaccharomyces</taxon>
    </lineage>
</organism>
<evidence type="ECO:0000256" key="3">
    <source>
        <dbReference type="ARBA" id="ARBA00023128"/>
    </source>
</evidence>
<evidence type="ECO:0000313" key="7">
    <source>
        <dbReference type="EMBL" id="CDF89347.1"/>
    </source>
</evidence>
<dbReference type="InterPro" id="IPR007648">
    <property type="entry name" value="ATPase_inhibitor_mt"/>
</dbReference>
<accession>A0A8J2T5E0</accession>
<evidence type="ECO:0000256" key="5">
    <source>
        <dbReference type="SAM" id="Coils"/>
    </source>
</evidence>
<keyword evidence="5" id="KW-0175">Coiled coil</keyword>
<evidence type="ECO:0000256" key="1">
    <source>
        <dbReference type="ARBA" id="ARBA00004173"/>
    </source>
</evidence>
<dbReference type="AlphaFoldDB" id="A0A8J2T5E0"/>
<dbReference type="Gene3D" id="1.20.5.500">
    <property type="entry name" value="Single helix bin"/>
    <property type="match status" value="1"/>
</dbReference>
<evidence type="ECO:0000256" key="4">
    <source>
        <dbReference type="RuleBase" id="RU368087"/>
    </source>
</evidence>
<comment type="similarity">
    <text evidence="2 4">Belongs to the ATPase inhibitor family.</text>
</comment>
<sequence>MFSRCITRSLRVPAAVRCYSEAGSTGAPRSDGSEDNFTQRERAQEDYYVRQHEKEQLELLKKQLHEQGKKLEKLENDMKKK</sequence>
<keyword evidence="3" id="KW-0496">Mitochondrion</keyword>
<comment type="function">
    <text evidence="4">Inhibits the enzyme activity of ATPase.</text>
</comment>
<proteinExistence type="inferred from homology"/>
<protein>
    <recommendedName>
        <fullName evidence="4">ATPase inhibitor, mitochondrial</fullName>
    </recommendedName>
</protein>
<name>A0A8J2T5E0_ZYGB2</name>
<dbReference type="Proteomes" id="UP000019375">
    <property type="component" value="Unassembled WGS sequence"/>
</dbReference>
<keyword evidence="8" id="KW-1185">Reference proteome</keyword>
<feature type="coiled-coil region" evidence="5">
    <location>
        <begin position="50"/>
        <end position="77"/>
    </location>
</feature>
<evidence type="ECO:0000256" key="6">
    <source>
        <dbReference type="SAM" id="MobiDB-lite"/>
    </source>
</evidence>
<dbReference type="GO" id="GO:0042030">
    <property type="term" value="F:ATPase inhibitor activity"/>
    <property type="evidence" value="ECO:0007669"/>
    <property type="project" value="InterPro"/>
</dbReference>
<evidence type="ECO:0000313" key="8">
    <source>
        <dbReference type="Proteomes" id="UP000019375"/>
    </source>
</evidence>
<comment type="subcellular location">
    <subcellularLocation>
        <location evidence="1">Mitochondrion</location>
    </subcellularLocation>
</comment>